<dbReference type="SMART" id="SM00827">
    <property type="entry name" value="PKS_AT"/>
    <property type="match status" value="1"/>
</dbReference>
<dbReference type="SUPFAM" id="SSF53901">
    <property type="entry name" value="Thiolase-like"/>
    <property type="match status" value="1"/>
</dbReference>
<evidence type="ECO:0000256" key="2">
    <source>
        <dbReference type="ARBA" id="ARBA00022553"/>
    </source>
</evidence>
<accession>A0A9N9U4N7</accession>
<evidence type="ECO:0008006" key="14">
    <source>
        <dbReference type="Google" id="ProtNLM"/>
    </source>
</evidence>
<dbReference type="InterPro" id="IPR020807">
    <property type="entry name" value="PKS_DH"/>
</dbReference>
<dbReference type="PROSITE" id="PS00606">
    <property type="entry name" value="KS3_1"/>
    <property type="match status" value="1"/>
</dbReference>
<dbReference type="PANTHER" id="PTHR43775">
    <property type="entry name" value="FATTY ACID SYNTHASE"/>
    <property type="match status" value="1"/>
</dbReference>
<dbReference type="PANTHER" id="PTHR43775:SF50">
    <property type="entry name" value="HIGHLY REDUCING POLYKETIDE SYNTHASE SRDA"/>
    <property type="match status" value="1"/>
</dbReference>
<dbReference type="InterPro" id="IPR050091">
    <property type="entry name" value="PKS_NRPS_Biosynth_Enz"/>
</dbReference>
<dbReference type="InterPro" id="IPR032821">
    <property type="entry name" value="PKS_assoc"/>
</dbReference>
<dbReference type="Gene3D" id="3.90.180.10">
    <property type="entry name" value="Medium-chain alcohol dehydrogenases, catalytic domain"/>
    <property type="match status" value="1"/>
</dbReference>
<evidence type="ECO:0000259" key="11">
    <source>
        <dbReference type="PROSITE" id="PS52019"/>
    </source>
</evidence>
<evidence type="ECO:0000256" key="8">
    <source>
        <dbReference type="PROSITE-ProRule" id="PRU01363"/>
    </source>
</evidence>
<dbReference type="GO" id="GO:0004312">
    <property type="term" value="F:fatty acid synthase activity"/>
    <property type="evidence" value="ECO:0007669"/>
    <property type="project" value="TreeGrafter"/>
</dbReference>
<evidence type="ECO:0000256" key="1">
    <source>
        <dbReference type="ARBA" id="ARBA00022450"/>
    </source>
</evidence>
<dbReference type="InterPro" id="IPR001227">
    <property type="entry name" value="Ac_transferase_dom_sf"/>
</dbReference>
<dbReference type="GO" id="GO:0016491">
    <property type="term" value="F:oxidoreductase activity"/>
    <property type="evidence" value="ECO:0007669"/>
    <property type="project" value="UniProtKB-KW"/>
</dbReference>
<dbReference type="CDD" id="cd05195">
    <property type="entry name" value="enoyl_red"/>
    <property type="match status" value="1"/>
</dbReference>
<evidence type="ECO:0000256" key="3">
    <source>
        <dbReference type="ARBA" id="ARBA00022679"/>
    </source>
</evidence>
<dbReference type="SMART" id="SM00826">
    <property type="entry name" value="PKS_DH"/>
    <property type="match status" value="1"/>
</dbReference>
<dbReference type="Pfam" id="PF13602">
    <property type="entry name" value="ADH_zinc_N_2"/>
    <property type="match status" value="1"/>
</dbReference>
<dbReference type="InterPro" id="IPR057326">
    <property type="entry name" value="KR_dom"/>
</dbReference>
<feature type="active site" description="Proton acceptor; for dehydratase activity" evidence="8">
    <location>
        <position position="1024"/>
    </location>
</feature>
<feature type="active site" description="Proton donor; for dehydratase activity" evidence="8">
    <location>
        <position position="1213"/>
    </location>
</feature>
<feature type="region of interest" description="C-terminal hotdog fold" evidence="8">
    <location>
        <begin position="1144"/>
        <end position="1300"/>
    </location>
</feature>
<dbReference type="Pfam" id="PF00109">
    <property type="entry name" value="ketoacyl-synt"/>
    <property type="match status" value="1"/>
</dbReference>
<dbReference type="SUPFAM" id="SSF51735">
    <property type="entry name" value="NAD(P)-binding Rossmann-fold domains"/>
    <property type="match status" value="2"/>
</dbReference>
<dbReference type="InterPro" id="IPR013968">
    <property type="entry name" value="PKS_KR"/>
</dbReference>
<dbReference type="Proteomes" id="UP000754883">
    <property type="component" value="Unassembled WGS sequence"/>
</dbReference>
<dbReference type="InterPro" id="IPR011032">
    <property type="entry name" value="GroES-like_sf"/>
</dbReference>
<dbReference type="Pfam" id="PF02801">
    <property type="entry name" value="Ketoacyl-synt_C"/>
    <property type="match status" value="1"/>
</dbReference>
<keyword evidence="2" id="KW-0597">Phosphoprotein</keyword>
<dbReference type="Gene3D" id="3.40.50.720">
    <property type="entry name" value="NAD(P)-binding Rossmann-like Domain"/>
    <property type="match status" value="2"/>
</dbReference>
<gene>
    <name evidence="12" type="ORF">CBYS24578_00009567</name>
</gene>
<evidence type="ECO:0000259" key="9">
    <source>
        <dbReference type="PROSITE" id="PS50075"/>
    </source>
</evidence>
<comment type="caution">
    <text evidence="12">The sequence shown here is derived from an EMBL/GenBank/DDBJ whole genome shotgun (WGS) entry which is preliminary data.</text>
</comment>
<dbReference type="PROSITE" id="PS52004">
    <property type="entry name" value="KS3_2"/>
    <property type="match status" value="1"/>
</dbReference>
<feature type="domain" description="Ketosynthase family 3 (KS3)" evidence="10">
    <location>
        <begin position="68"/>
        <end position="490"/>
    </location>
</feature>
<dbReference type="SUPFAM" id="SSF52151">
    <property type="entry name" value="FabD/lysophospholipase-like"/>
    <property type="match status" value="1"/>
</dbReference>
<dbReference type="Pfam" id="PF08240">
    <property type="entry name" value="ADH_N"/>
    <property type="match status" value="1"/>
</dbReference>
<evidence type="ECO:0000256" key="6">
    <source>
        <dbReference type="ARBA" id="ARBA00023268"/>
    </source>
</evidence>
<evidence type="ECO:0000256" key="7">
    <source>
        <dbReference type="ARBA" id="ARBA00023315"/>
    </source>
</evidence>
<dbReference type="InterPro" id="IPR020843">
    <property type="entry name" value="ER"/>
</dbReference>
<protein>
    <recommendedName>
        <fullName evidence="14">Carrier domain-containing protein</fullName>
    </recommendedName>
</protein>
<dbReference type="InterPro" id="IPR049552">
    <property type="entry name" value="PKS_DH_N"/>
</dbReference>
<dbReference type="SMART" id="SM00825">
    <property type="entry name" value="PKS_KS"/>
    <property type="match status" value="1"/>
</dbReference>
<dbReference type="FunFam" id="3.40.50.720:FF:000209">
    <property type="entry name" value="Polyketide synthase Pks12"/>
    <property type="match status" value="1"/>
</dbReference>
<keyword evidence="4" id="KW-0521">NADP</keyword>
<dbReference type="GO" id="GO:0004315">
    <property type="term" value="F:3-oxoacyl-[acyl-carrier-protein] synthase activity"/>
    <property type="evidence" value="ECO:0007669"/>
    <property type="project" value="InterPro"/>
</dbReference>
<feature type="domain" description="PKS/mFAS DH" evidence="11">
    <location>
        <begin position="992"/>
        <end position="1300"/>
    </location>
</feature>
<dbReference type="InterPro" id="IPR014043">
    <property type="entry name" value="Acyl_transferase_dom"/>
</dbReference>
<feature type="region of interest" description="N-terminal hotdog fold" evidence="8">
    <location>
        <begin position="992"/>
        <end position="1129"/>
    </location>
</feature>
<dbReference type="Gene3D" id="3.40.366.10">
    <property type="entry name" value="Malonyl-Coenzyme A Acyl Carrier Protein, domain 2"/>
    <property type="match status" value="1"/>
</dbReference>
<sequence length="2454" mass="268714">MSTTIFTPLGVIEPIQSTKTSPIEVKTLEVEPSTGENSDACSVSIADDVASYVESTSEDSKQGSSGGDDLACIVGIGCRLPGGIRSPSDLWDLLAAKKTTQGRVPAERFNIAGYYHPDGKRAGAMDADGGYFLDEDVRQFDNSVFGINNLEATYMDPQQRKLLEVTYECLESAGLSMEDVSGTDTAVYIGNFTVDYQTMQTRDPDYLHRYSATGSGTAIMANRISHVFNLTGPSFTLDTACSSSIYGLHNAVMALKNGDCSAAIVAGANLITSIEQHLGTMKGGVLSPTSTCHTFDASADGYGRGEAVNAVLIKPLSRAIRDGDNIRAIIRGTAINANGRTNGITQPSARFQEAVIRKAYANARLNMADTDYVECHGTGTAVGDPVEVEGIGRCFSPRYGPPLMIGAVKTNVGHSEAASGLSAVIKAVLAFEKGLIPPTYGITKLNPKLQLDKYNLQVVDELSEWPRELRRASINSFGYGGANAHVILEDPKSFLKGNNRFEPFGELGTATEEEDSQQPEDVYLLPISARSKWSLEKRVSQVNEYVITKSQENELPSIAFTLGERRAHLSRRAFIIANRGHTEDAVMASGKDNEALPLAFVFTGQGAQYPGMGKELLNREPVFRDSIKELDAVLQAMPWHDQRPSWTLEQTIMDSPETSMIHDVTRSQPICTAVQIGLVDLLDSWGIQAESVVGHSSGEIAAAYAAGHLSAAQAIQVAYFRGAAVGKLENQGAMLAAGLTPDAAHELIQELDLAGRVCVACVNAPESVTLSGELAAVELVTKTLEKRGTFCRALQTGGRAYHSHMMTEAGALYQEMLEVMFSVQEHYSTNPYRAKMYSSVGQKEEDLAVFGPDGGRKTCKPRYWRQNLESTVQFNGALSNLTANRKMHLIEIGPHAALKGPIEMIRKKTGHDLHYSPSLVRDQDSYKCSKKLAGDLFIHGHSLEWARINSSICGITPPVSTLPPYPWDYSGPLLWSEPRASIEQRNRKHLRHELLGVLQTAGNGIDWAWRNLLRLSEVPWVRDHKLDSQIVFPATAYLGLIIEAVCQVCDTTPSTPGTAFEFLNVSIGAAMVIPEETNSQIEIHTSLSAQKLSTVNQSTIWYDFAVSSWDDGKPTLHCSGRIRLLTGDNLQALSDTVTVNNTQGYESWHMGKWYNKLAEEGLCFGEKFQSITGMRTDGNRARPEAISTTKVFQNIINDSKLGTKYTLHPLVTDALLQAGIFGGTAGDVRSLRAYLPVFIQSCRIYTSNFGETEATIHSRTRMTGFATKQIDGTLRGSITGECLVDMRNVRLTLYNGKTSSDTAEYAEKDSMKRQPCLDVQWKPDILRLLPESTDEIRQYVEQKINVMPDDLRDHPSMAAIVALVDLASFKNPKMRVIELAQDSQCRVKRWLETLEAETSFPRCRSWVGGQLDANGDLRHTDEESDDAFDTLIIPEFSASVSYLDNKANNKATWLSSIFKASQGGVVITRKTKTSLDILRSLGFAAIDVGQGVILAVQPPPVHSLSGRDVVLVTPFVPSLLTQGVSQRLAQHLNEMPVFDRDIKIATLEELENSDISSRSLYISLLELENEFLATMSPEKMDLLRRITDNATNLVWLTGAGMLSSSPDPNLTLSQGLSRALMLEQPSLRFTVIDMGGLASENSSFEKSFSLNLIQALASVSDMDDKEFIEKDGMLYISRFTAKKEFNSLFRRRLDSKEPIAKLALDNIGPSRLGIGSVGQMDTLHLVQETQPLSKPPAGFVDIRTKAVSLNAKDVYTASGRVETRTGTAAIEFSGVVVAVGDHVSHLKPGDHAVVLAPNRFATIERVPAWAAHKMLPSEDFCVMPTLPVIYGTALYALHDRAHLRAGESILIHSGAGAFGMATIALAKRIGAIVYTTVGSAAKKDYLMRELALPAENIFNSRDSSFVDGVRAATKGRGVDVIINSLVGDLMHDSWNCIADFGRFVEVGKRELVDAGKLDMRVFLRNCTFTAFDLTELFFHESQFYRDIWINKTKEALELYRSGQVKPVPIATFDISKISQAYRFFSGRDRTGKVVISLENPQSLIPVMPSQYSTILSPEKTYLLIGCLGGLGRSLSRWMMSRGARNFVFLGRSGCDKPEAQELVSRLQGASAHVEVVRGDVSNQEDVNAAVEACAGRPIGGVVQAAMGLSEALFTRMSHAAWHKVIEPKWRGSWNLHRALELNGHDADLDFFLLTSSVSGSVGTATESNYCAANGFLDAFARYRQSQGKSAVSVGLGMISEVGYLHENPDIEALLLRKGIQPLNEDEFLNVIDMALASETRVSHVLTGLEPFGLRDLIKKGFEVENGTTQDPRAGFLAAELLASQETNNKSSAPTITTAITSPWFKDLPSNVSETSRALASESDAPTLHEAILRLARKRFSNLILLSQDQIDDHKALPHYGVDSMIAAEYRTWFWSVFKVDVPFLDIVSPKKSLDLFASFIEERIFDAGSGEDNV</sequence>
<dbReference type="SUPFAM" id="SSF50129">
    <property type="entry name" value="GroES-like"/>
    <property type="match status" value="1"/>
</dbReference>
<dbReference type="Gene3D" id="3.10.129.110">
    <property type="entry name" value="Polyketide synthase dehydratase"/>
    <property type="match status" value="1"/>
</dbReference>
<dbReference type="InterPro" id="IPR013154">
    <property type="entry name" value="ADH-like_N"/>
</dbReference>
<keyword evidence="3" id="KW-0808">Transferase</keyword>
<keyword evidence="13" id="KW-1185">Reference proteome</keyword>
<feature type="domain" description="Carrier" evidence="9">
    <location>
        <begin position="2366"/>
        <end position="2444"/>
    </location>
</feature>
<dbReference type="SMART" id="SM00829">
    <property type="entry name" value="PKS_ER"/>
    <property type="match status" value="1"/>
</dbReference>
<dbReference type="Pfam" id="PF16197">
    <property type="entry name" value="KAsynt_C_assoc"/>
    <property type="match status" value="1"/>
</dbReference>
<keyword evidence="5" id="KW-0560">Oxidoreductase</keyword>
<dbReference type="InterPro" id="IPR036736">
    <property type="entry name" value="ACP-like_sf"/>
</dbReference>
<dbReference type="GO" id="GO:1901336">
    <property type="term" value="P:lactone biosynthetic process"/>
    <property type="evidence" value="ECO:0007669"/>
    <property type="project" value="UniProtKB-ARBA"/>
</dbReference>
<dbReference type="InterPro" id="IPR018201">
    <property type="entry name" value="Ketoacyl_synth_AS"/>
</dbReference>
<dbReference type="InterPro" id="IPR049551">
    <property type="entry name" value="PKS_DH_C"/>
</dbReference>
<keyword evidence="6" id="KW-0511">Multifunctional enzyme</keyword>
<dbReference type="SMART" id="SM00822">
    <property type="entry name" value="PKS_KR"/>
    <property type="match status" value="1"/>
</dbReference>
<dbReference type="OrthoDB" id="329835at2759"/>
<evidence type="ECO:0000256" key="4">
    <source>
        <dbReference type="ARBA" id="ARBA00022857"/>
    </source>
</evidence>
<reference evidence="12" key="1">
    <citation type="submission" date="2021-10" db="EMBL/GenBank/DDBJ databases">
        <authorList>
            <person name="Piombo E."/>
        </authorList>
    </citation>
    <scope>NUCLEOTIDE SEQUENCE</scope>
</reference>
<dbReference type="SUPFAM" id="SSF47336">
    <property type="entry name" value="ACP-like"/>
    <property type="match status" value="1"/>
</dbReference>
<dbReference type="InterPro" id="IPR056501">
    <property type="entry name" value="NAD-bd_HRPKS_sdrA"/>
</dbReference>
<proteinExistence type="predicted"/>
<evidence type="ECO:0000259" key="10">
    <source>
        <dbReference type="PROSITE" id="PS52004"/>
    </source>
</evidence>
<dbReference type="InterPro" id="IPR016039">
    <property type="entry name" value="Thiolase-like"/>
</dbReference>
<organism evidence="12 13">
    <name type="scientific">Clonostachys byssicola</name>
    <dbReference type="NCBI Taxonomy" id="160290"/>
    <lineage>
        <taxon>Eukaryota</taxon>
        <taxon>Fungi</taxon>
        <taxon>Dikarya</taxon>
        <taxon>Ascomycota</taxon>
        <taxon>Pezizomycotina</taxon>
        <taxon>Sordariomycetes</taxon>
        <taxon>Hypocreomycetidae</taxon>
        <taxon>Hypocreales</taxon>
        <taxon>Bionectriaceae</taxon>
        <taxon>Clonostachys</taxon>
    </lineage>
</organism>
<dbReference type="InterPro" id="IPR042104">
    <property type="entry name" value="PKS_dehydratase_sf"/>
</dbReference>
<dbReference type="SUPFAM" id="SSF55048">
    <property type="entry name" value="Probable ACP-binding domain of malonyl-CoA ACP transacylase"/>
    <property type="match status" value="1"/>
</dbReference>
<dbReference type="Pfam" id="PF00698">
    <property type="entry name" value="Acyl_transf_1"/>
    <property type="match status" value="1"/>
</dbReference>
<dbReference type="InterPro" id="IPR016036">
    <property type="entry name" value="Malonyl_transacylase_ACP-bd"/>
</dbReference>
<dbReference type="PROSITE" id="PS50075">
    <property type="entry name" value="CARRIER"/>
    <property type="match status" value="1"/>
</dbReference>
<dbReference type="PROSITE" id="PS52019">
    <property type="entry name" value="PKS_MFAS_DH"/>
    <property type="match status" value="1"/>
</dbReference>
<name>A0A9N9U4N7_9HYPO</name>
<keyword evidence="1" id="KW-0596">Phosphopantetheine</keyword>
<dbReference type="Pfam" id="PF23114">
    <property type="entry name" value="NAD-bd_HRPKS_sdrA"/>
    <property type="match status" value="1"/>
</dbReference>
<dbReference type="EMBL" id="CABFNO020001328">
    <property type="protein sequence ID" value="CAG9981998.1"/>
    <property type="molecule type" value="Genomic_DNA"/>
</dbReference>
<evidence type="ECO:0000313" key="13">
    <source>
        <dbReference type="Proteomes" id="UP000754883"/>
    </source>
</evidence>
<dbReference type="InterPro" id="IPR036291">
    <property type="entry name" value="NAD(P)-bd_dom_sf"/>
</dbReference>
<dbReference type="Pfam" id="PF14765">
    <property type="entry name" value="PS-DH"/>
    <property type="match status" value="1"/>
</dbReference>
<dbReference type="Pfam" id="PF08659">
    <property type="entry name" value="KR"/>
    <property type="match status" value="1"/>
</dbReference>
<evidence type="ECO:0000256" key="5">
    <source>
        <dbReference type="ARBA" id="ARBA00023002"/>
    </source>
</evidence>
<dbReference type="Gene3D" id="3.40.47.10">
    <property type="match status" value="1"/>
</dbReference>
<dbReference type="Pfam" id="PF21089">
    <property type="entry name" value="PKS_DH_N"/>
    <property type="match status" value="1"/>
</dbReference>
<dbReference type="InterPro" id="IPR020841">
    <property type="entry name" value="PKS_Beta-ketoAc_synthase_dom"/>
</dbReference>
<dbReference type="GO" id="GO:0044550">
    <property type="term" value="P:secondary metabolite biosynthetic process"/>
    <property type="evidence" value="ECO:0007669"/>
    <property type="project" value="TreeGrafter"/>
</dbReference>
<dbReference type="InterPro" id="IPR014031">
    <property type="entry name" value="Ketoacyl_synth_C"/>
</dbReference>
<dbReference type="InterPro" id="IPR049900">
    <property type="entry name" value="PKS_mFAS_DH"/>
</dbReference>
<keyword evidence="7" id="KW-0012">Acyltransferase</keyword>
<dbReference type="GO" id="GO:0006633">
    <property type="term" value="P:fatty acid biosynthetic process"/>
    <property type="evidence" value="ECO:0007669"/>
    <property type="project" value="InterPro"/>
</dbReference>
<evidence type="ECO:0000313" key="12">
    <source>
        <dbReference type="EMBL" id="CAG9981998.1"/>
    </source>
</evidence>
<dbReference type="InterPro" id="IPR009081">
    <property type="entry name" value="PP-bd_ACP"/>
</dbReference>
<dbReference type="InterPro" id="IPR014030">
    <property type="entry name" value="Ketoacyl_synth_N"/>
</dbReference>
<dbReference type="InterPro" id="IPR016035">
    <property type="entry name" value="Acyl_Trfase/lysoPLipase"/>
</dbReference>
<dbReference type="CDD" id="cd00833">
    <property type="entry name" value="PKS"/>
    <property type="match status" value="1"/>
</dbReference>